<evidence type="ECO:0000313" key="2">
    <source>
        <dbReference type="EMBL" id="MPN54303.1"/>
    </source>
</evidence>
<dbReference type="Gene3D" id="3.40.250.10">
    <property type="entry name" value="Rhodanese-like domain"/>
    <property type="match status" value="1"/>
</dbReference>
<keyword evidence="2" id="KW-0808">Transferase</keyword>
<dbReference type="PANTHER" id="PTHR43031">
    <property type="entry name" value="FAD-DEPENDENT OXIDOREDUCTASE"/>
    <property type="match status" value="1"/>
</dbReference>
<proteinExistence type="predicted"/>
<dbReference type="EMBL" id="VSSQ01122404">
    <property type="protein sequence ID" value="MPN54303.1"/>
    <property type="molecule type" value="Genomic_DNA"/>
</dbReference>
<dbReference type="InterPro" id="IPR036873">
    <property type="entry name" value="Rhodanese-like_dom_sf"/>
</dbReference>
<evidence type="ECO:0000259" key="1">
    <source>
        <dbReference type="PROSITE" id="PS50206"/>
    </source>
</evidence>
<dbReference type="PANTHER" id="PTHR43031:SF17">
    <property type="entry name" value="SULFURTRANSFERASE YTWF-RELATED"/>
    <property type="match status" value="1"/>
</dbReference>
<dbReference type="SUPFAM" id="SSF52821">
    <property type="entry name" value="Rhodanese/Cell cycle control phosphatase"/>
    <property type="match status" value="1"/>
</dbReference>
<protein>
    <submittedName>
        <fullName evidence="2">Sulfurtransferase</fullName>
        <ecNumber evidence="2">2.8.1.-</ecNumber>
    </submittedName>
</protein>
<feature type="domain" description="Rhodanese" evidence="1">
    <location>
        <begin position="8"/>
        <end position="96"/>
    </location>
</feature>
<accession>A0A645J493</accession>
<comment type="caution">
    <text evidence="2">The sequence shown here is derived from an EMBL/GenBank/DDBJ whole genome shotgun (WGS) entry which is preliminary data.</text>
</comment>
<organism evidence="2">
    <name type="scientific">bioreactor metagenome</name>
    <dbReference type="NCBI Taxonomy" id="1076179"/>
    <lineage>
        <taxon>unclassified sequences</taxon>
        <taxon>metagenomes</taxon>
        <taxon>ecological metagenomes</taxon>
    </lineage>
</organism>
<name>A0A645J493_9ZZZZ</name>
<dbReference type="GO" id="GO:0016740">
    <property type="term" value="F:transferase activity"/>
    <property type="evidence" value="ECO:0007669"/>
    <property type="project" value="UniProtKB-KW"/>
</dbReference>
<dbReference type="InterPro" id="IPR050229">
    <property type="entry name" value="GlpE_sulfurtransferase"/>
</dbReference>
<dbReference type="Pfam" id="PF00581">
    <property type="entry name" value="Rhodanese"/>
    <property type="match status" value="1"/>
</dbReference>
<gene>
    <name evidence="2" type="ORF">SDC9_201973</name>
</gene>
<dbReference type="PROSITE" id="PS50206">
    <property type="entry name" value="RHODANESE_3"/>
    <property type="match status" value="1"/>
</dbReference>
<dbReference type="SMART" id="SM00450">
    <property type="entry name" value="RHOD"/>
    <property type="match status" value="1"/>
</dbReference>
<dbReference type="InterPro" id="IPR001763">
    <property type="entry name" value="Rhodanese-like_dom"/>
</dbReference>
<reference evidence="2" key="1">
    <citation type="submission" date="2019-08" db="EMBL/GenBank/DDBJ databases">
        <authorList>
            <person name="Kucharzyk K."/>
            <person name="Murdoch R.W."/>
            <person name="Higgins S."/>
            <person name="Loffler F."/>
        </authorList>
    </citation>
    <scope>NUCLEOTIDE SEQUENCE</scope>
</reference>
<dbReference type="EC" id="2.8.1.-" evidence="2"/>
<sequence length="98" mass="11245">MKKALDDPASRIKVLDVREVHEYAIARVPGTVLLPLSELRRRFAELDPNCEYFIHCKAGVRSRQAQQFLAEHGFKHLKNVRGGILAWSREIDSSVPEY</sequence>
<dbReference type="AlphaFoldDB" id="A0A645J493"/>